<dbReference type="InterPro" id="IPR010292">
    <property type="entry name" value="Uncharacterised_CreA"/>
</dbReference>
<dbReference type="PANTHER" id="PTHR37952">
    <property type="match status" value="1"/>
</dbReference>
<dbReference type="EMBL" id="QJJV01000015">
    <property type="protein sequence ID" value="PXX13499.1"/>
    <property type="molecule type" value="Genomic_DNA"/>
</dbReference>
<feature type="region of interest" description="Disordered" evidence="1">
    <location>
        <begin position="1"/>
        <end position="21"/>
    </location>
</feature>
<comment type="caution">
    <text evidence="2">The sequence shown here is derived from an EMBL/GenBank/DDBJ whole genome shotgun (WGS) entry which is preliminary data.</text>
</comment>
<keyword evidence="3" id="KW-1185">Reference proteome</keyword>
<feature type="compositionally biased region" description="Polar residues" evidence="1">
    <location>
        <begin position="1"/>
        <end position="13"/>
    </location>
</feature>
<sequence>MSWPSAINENPVTSAALPDNDTSSLPGIRMKSIRLAPTLSAAFTAAFTAALACASGIAHAEQIGSVNTNFRMTGSDKVVVEAYDDPAVSGVTCYVSRARTGGVKGTLGIAEDPTEASIACRQVGPISFGAPLKQQADVFNERMSFLFKTLHVVRVVDTKRNALVYLTYSDRVVSGSAKNSVTAVPMPAGTTIPVR</sequence>
<protein>
    <submittedName>
        <fullName evidence="2">CreA protein</fullName>
    </submittedName>
</protein>
<proteinExistence type="predicted"/>
<dbReference type="Pfam" id="PF05981">
    <property type="entry name" value="CreA"/>
    <property type="match status" value="1"/>
</dbReference>
<dbReference type="PANTHER" id="PTHR37952:SF2">
    <property type="entry name" value="PROTEIN CREA"/>
    <property type="match status" value="1"/>
</dbReference>
<evidence type="ECO:0000313" key="3">
    <source>
        <dbReference type="Proteomes" id="UP000247515"/>
    </source>
</evidence>
<evidence type="ECO:0000313" key="2">
    <source>
        <dbReference type="EMBL" id="PXX13499.1"/>
    </source>
</evidence>
<gene>
    <name evidence="2" type="ORF">C7400_11560</name>
</gene>
<dbReference type="Proteomes" id="UP000247515">
    <property type="component" value="Unassembled WGS sequence"/>
</dbReference>
<reference evidence="2 3" key="1">
    <citation type="submission" date="2018-05" db="EMBL/GenBank/DDBJ databases">
        <title>Genomic Encyclopedia of Type Strains, Phase IV (KMG-V): Genome sequencing to study the core and pangenomes of soil and plant-associated prokaryotes.</title>
        <authorList>
            <person name="Whitman W."/>
        </authorList>
    </citation>
    <scope>NUCLEOTIDE SEQUENCE [LARGE SCALE GENOMIC DNA]</scope>
    <source>
        <strain evidence="2 3">SIr-6563</strain>
    </source>
</reference>
<name>A0ABX5MJQ2_9BURK</name>
<accession>A0ABX5MJQ2</accession>
<evidence type="ECO:0000256" key="1">
    <source>
        <dbReference type="SAM" id="MobiDB-lite"/>
    </source>
</evidence>
<organism evidence="2 3">
    <name type="scientific">Paraburkholderia tropica</name>
    <dbReference type="NCBI Taxonomy" id="92647"/>
    <lineage>
        <taxon>Bacteria</taxon>
        <taxon>Pseudomonadati</taxon>
        <taxon>Pseudomonadota</taxon>
        <taxon>Betaproteobacteria</taxon>
        <taxon>Burkholderiales</taxon>
        <taxon>Burkholderiaceae</taxon>
        <taxon>Paraburkholderia</taxon>
    </lineage>
</organism>